<comment type="caution">
    <text evidence="2">The sequence shown here is derived from an EMBL/GenBank/DDBJ whole genome shotgun (WGS) entry which is preliminary data.</text>
</comment>
<dbReference type="SUPFAM" id="SSF55874">
    <property type="entry name" value="ATPase domain of HSP90 chaperone/DNA topoisomerase II/histidine kinase"/>
    <property type="match status" value="1"/>
</dbReference>
<dbReference type="InterPro" id="IPR003594">
    <property type="entry name" value="HATPase_dom"/>
</dbReference>
<evidence type="ECO:0000259" key="1">
    <source>
        <dbReference type="Pfam" id="PF13581"/>
    </source>
</evidence>
<dbReference type="InterPro" id="IPR036890">
    <property type="entry name" value="HATPase_C_sf"/>
</dbReference>
<reference evidence="2 3" key="1">
    <citation type="journal article" date="2015" name="Microbiome">
        <title>Genomic resolution of linkages in carbon, nitrogen, and sulfur cycling among widespread estuary sediment bacteria.</title>
        <authorList>
            <person name="Baker B.J."/>
            <person name="Lazar C.S."/>
            <person name="Teske A.P."/>
            <person name="Dick G.J."/>
        </authorList>
    </citation>
    <scope>NUCLEOTIDE SEQUENCE [LARGE SCALE GENOMIC DNA]</scope>
    <source>
        <strain evidence="2">DG_54_3</strain>
    </source>
</reference>
<name>A0A0S7XVK9_UNCSA</name>
<dbReference type="Pfam" id="PF13581">
    <property type="entry name" value="HATPase_c_2"/>
    <property type="match status" value="1"/>
</dbReference>
<evidence type="ECO:0000313" key="2">
    <source>
        <dbReference type="EMBL" id="KPJ66287.1"/>
    </source>
</evidence>
<evidence type="ECO:0000313" key="3">
    <source>
        <dbReference type="Proteomes" id="UP000051861"/>
    </source>
</evidence>
<proteinExistence type="predicted"/>
<feature type="domain" description="Histidine kinase/HSP90-like ATPase" evidence="1">
    <location>
        <begin position="147"/>
        <end position="263"/>
    </location>
</feature>
<gene>
    <name evidence="2" type="ORF">AMJ44_08635</name>
</gene>
<dbReference type="EMBL" id="LIZX01000085">
    <property type="protein sequence ID" value="KPJ66287.1"/>
    <property type="molecule type" value="Genomic_DNA"/>
</dbReference>
<organism evidence="2 3">
    <name type="scientific">candidate division WOR-1 bacterium DG_54_3</name>
    <dbReference type="NCBI Taxonomy" id="1703775"/>
    <lineage>
        <taxon>Bacteria</taxon>
        <taxon>Bacillati</taxon>
        <taxon>Saganbacteria</taxon>
    </lineage>
</organism>
<dbReference type="AlphaFoldDB" id="A0A0S7XVK9"/>
<accession>A0A0S7XVK9</accession>
<dbReference type="SUPFAM" id="SSF75138">
    <property type="entry name" value="HprK N-terminal domain-like"/>
    <property type="match status" value="1"/>
</dbReference>
<dbReference type="Gene3D" id="3.40.1390.20">
    <property type="entry name" value="HprK N-terminal domain-like"/>
    <property type="match status" value="1"/>
</dbReference>
<dbReference type="Gene3D" id="3.30.565.10">
    <property type="entry name" value="Histidine kinase-like ATPase, C-terminal domain"/>
    <property type="match status" value="1"/>
</dbReference>
<dbReference type="Proteomes" id="UP000051861">
    <property type="component" value="Unassembled WGS sequence"/>
</dbReference>
<protein>
    <recommendedName>
        <fullName evidence="1">Histidine kinase/HSP90-like ATPase domain-containing protein</fullName>
    </recommendedName>
</protein>
<dbReference type="InterPro" id="IPR028979">
    <property type="entry name" value="Ser_kin/Pase_Hpr-like_N_sf"/>
</dbReference>
<sequence length="265" mass="29126">MEIKMIKEALGASVIEGEDDLDTKVEHVYASDLMSDVLAFGRPNSILLTGLATQQAVISAHMAEFKGVVFVRGKKPKDGSEEFARDNHMVLLSTNMDMYDACIRIDSVRKGIYPETKTSSLAQRTKEILLGHQFFVQGNDFANAGMASTEVKSILKKIGFDPKLVRRVAIATYEGEMNVVMHAQRAKVNLTVTPRLIEVVIDDEGKGIPDVEQAMQEGFTTATEEMRAMGFGSGMGLPNIKKNADDLEIKSEVGKGTTLLMRFFA</sequence>